<dbReference type="EMBL" id="JACNIG010000092">
    <property type="protein sequence ID" value="MBC8430882.1"/>
    <property type="molecule type" value="Genomic_DNA"/>
</dbReference>
<organism evidence="2 3">
    <name type="scientific">Candidatus Desulfatibia vada</name>
    <dbReference type="NCBI Taxonomy" id="2841696"/>
    <lineage>
        <taxon>Bacteria</taxon>
        <taxon>Pseudomonadati</taxon>
        <taxon>Thermodesulfobacteriota</taxon>
        <taxon>Desulfobacteria</taxon>
        <taxon>Desulfobacterales</taxon>
        <taxon>Desulfobacterales incertae sedis</taxon>
        <taxon>Candidatus Desulfatibia</taxon>
    </lineage>
</organism>
<accession>A0A8J6TPT5</accession>
<evidence type="ECO:0000313" key="2">
    <source>
        <dbReference type="EMBL" id="MBC8430882.1"/>
    </source>
</evidence>
<dbReference type="InterPro" id="IPR036105">
    <property type="entry name" value="DiNase_FeMo-co_biosyn_sf"/>
</dbReference>
<dbReference type="Proteomes" id="UP000605201">
    <property type="component" value="Unassembled WGS sequence"/>
</dbReference>
<feature type="domain" description="Dinitrogenase iron-molybdenum cofactor biosynthesis" evidence="1">
    <location>
        <begin position="11"/>
        <end position="99"/>
    </location>
</feature>
<dbReference type="SUPFAM" id="SSF53146">
    <property type="entry name" value="Nitrogenase accessory factor-like"/>
    <property type="match status" value="1"/>
</dbReference>
<dbReference type="Pfam" id="PF02579">
    <property type="entry name" value="Nitro_FeMo-Co"/>
    <property type="match status" value="1"/>
</dbReference>
<evidence type="ECO:0000259" key="1">
    <source>
        <dbReference type="Pfam" id="PF02579"/>
    </source>
</evidence>
<comment type="caution">
    <text evidence="2">The sequence shown here is derived from an EMBL/GenBank/DDBJ whole genome shotgun (WGS) entry which is preliminary data.</text>
</comment>
<gene>
    <name evidence="2" type="ORF">H8D96_03080</name>
</gene>
<name>A0A8J6TPT5_9BACT</name>
<dbReference type="InterPro" id="IPR003731">
    <property type="entry name" value="Di-Nase_FeMo-co_biosynth"/>
</dbReference>
<sequence>MPKKILVPLYGNDVAPRFDLATEVVITSLGNNSKSREEKIVVLSQASAEQLCHLILTEGVDVVICSGIEEEYYQYLTWKKVQVVDSVIGPWQAVLERFSKHSLKPGDIIYRKTFAKK</sequence>
<reference evidence="2 3" key="1">
    <citation type="submission" date="2020-08" db="EMBL/GenBank/DDBJ databases">
        <title>Bridging the membrane lipid divide: bacteria of the FCB group superphylum have the potential to synthesize archaeal ether lipids.</title>
        <authorList>
            <person name="Villanueva L."/>
            <person name="Von Meijenfeldt F.A.B."/>
            <person name="Westbye A.B."/>
            <person name="Yadav S."/>
            <person name="Hopmans E.C."/>
            <person name="Dutilh B.E."/>
            <person name="Sinninghe Damste J.S."/>
        </authorList>
    </citation>
    <scope>NUCLEOTIDE SEQUENCE [LARGE SCALE GENOMIC DNA]</scope>
    <source>
        <strain evidence="2">NIOZ-UU17</strain>
    </source>
</reference>
<proteinExistence type="predicted"/>
<dbReference type="Gene3D" id="3.30.420.130">
    <property type="entry name" value="Dinitrogenase iron-molybdenum cofactor biosynthesis domain"/>
    <property type="match status" value="1"/>
</dbReference>
<dbReference type="AlphaFoldDB" id="A0A8J6TPT5"/>
<protein>
    <submittedName>
        <fullName evidence="2">Dinitrogenase iron-molybdenum cofactor biosynthesis protein</fullName>
    </submittedName>
</protein>
<evidence type="ECO:0000313" key="3">
    <source>
        <dbReference type="Proteomes" id="UP000605201"/>
    </source>
</evidence>